<protein>
    <recommendedName>
        <fullName evidence="1">Cytochrome C Planctomycete-type domain-containing protein</fullName>
    </recommendedName>
</protein>
<gene>
    <name evidence="2" type="ORF">GBAR_LOCUS30857</name>
</gene>
<sequence length="117" mass="12375">MFGCGSAIKELGLVFDNPVDAGRPSPSFNADIAPILTNRCAIAKCHVVDGPHDIDLRTYDSVIKGGDEGAIVIAGDAMESEMVEEIAEGKMPPEGPPLEAAQIQLIIDWINEGAENN</sequence>
<name>A0AA35XLD7_GEOBA</name>
<dbReference type="PANTHER" id="PTHR35889">
    <property type="entry name" value="CYCLOINULO-OLIGOSACCHARIDE FRUCTANOTRANSFERASE-RELATED"/>
    <property type="match status" value="1"/>
</dbReference>
<proteinExistence type="predicted"/>
<evidence type="ECO:0000313" key="3">
    <source>
        <dbReference type="Proteomes" id="UP001174909"/>
    </source>
</evidence>
<dbReference type="PANTHER" id="PTHR35889:SF3">
    <property type="entry name" value="F-BOX DOMAIN-CONTAINING PROTEIN"/>
    <property type="match status" value="1"/>
</dbReference>
<dbReference type="EMBL" id="CASHTH010004376">
    <property type="protein sequence ID" value="CAI8056620.1"/>
    <property type="molecule type" value="Genomic_DNA"/>
</dbReference>
<keyword evidence="3" id="KW-1185">Reference proteome</keyword>
<feature type="domain" description="Cytochrome C Planctomycete-type" evidence="1">
    <location>
        <begin position="44"/>
        <end position="95"/>
    </location>
</feature>
<comment type="caution">
    <text evidence="2">The sequence shown here is derived from an EMBL/GenBank/DDBJ whole genome shotgun (WGS) entry which is preliminary data.</text>
</comment>
<accession>A0AA35XLD7</accession>
<dbReference type="AlphaFoldDB" id="A0AA35XLD7"/>
<evidence type="ECO:0000313" key="2">
    <source>
        <dbReference type="EMBL" id="CAI8056620.1"/>
    </source>
</evidence>
<organism evidence="2 3">
    <name type="scientific">Geodia barretti</name>
    <name type="common">Barrett's horny sponge</name>
    <dbReference type="NCBI Taxonomy" id="519541"/>
    <lineage>
        <taxon>Eukaryota</taxon>
        <taxon>Metazoa</taxon>
        <taxon>Porifera</taxon>
        <taxon>Demospongiae</taxon>
        <taxon>Heteroscleromorpha</taxon>
        <taxon>Tetractinellida</taxon>
        <taxon>Astrophorina</taxon>
        <taxon>Geodiidae</taxon>
        <taxon>Geodia</taxon>
    </lineage>
</organism>
<evidence type="ECO:0000259" key="1">
    <source>
        <dbReference type="Pfam" id="PF07635"/>
    </source>
</evidence>
<dbReference type="Pfam" id="PF07635">
    <property type="entry name" value="PSCyt1"/>
    <property type="match status" value="1"/>
</dbReference>
<reference evidence="2" key="1">
    <citation type="submission" date="2023-03" db="EMBL/GenBank/DDBJ databases">
        <authorList>
            <person name="Steffen K."/>
            <person name="Cardenas P."/>
        </authorList>
    </citation>
    <scope>NUCLEOTIDE SEQUENCE</scope>
</reference>
<dbReference type="Proteomes" id="UP001174909">
    <property type="component" value="Unassembled WGS sequence"/>
</dbReference>
<dbReference type="InterPro" id="IPR011429">
    <property type="entry name" value="Cyt_c_Planctomycete-type"/>
</dbReference>